<organism evidence="2 3">
    <name type="scientific">Prymnesium parvum</name>
    <name type="common">Toxic golden alga</name>
    <dbReference type="NCBI Taxonomy" id="97485"/>
    <lineage>
        <taxon>Eukaryota</taxon>
        <taxon>Haptista</taxon>
        <taxon>Haptophyta</taxon>
        <taxon>Prymnesiophyceae</taxon>
        <taxon>Prymnesiales</taxon>
        <taxon>Prymnesiaceae</taxon>
        <taxon>Prymnesium</taxon>
    </lineage>
</organism>
<name>A0AB34J6M9_PRYPA</name>
<reference evidence="2 3" key="1">
    <citation type="journal article" date="2024" name="Science">
        <title>Giant polyketide synthase enzymes in the biosynthesis of giant marine polyether toxins.</title>
        <authorList>
            <person name="Fallon T.R."/>
            <person name="Shende V.V."/>
            <person name="Wierzbicki I.H."/>
            <person name="Pendleton A.L."/>
            <person name="Watervoot N.F."/>
            <person name="Auber R.P."/>
            <person name="Gonzalez D.J."/>
            <person name="Wisecaver J.H."/>
            <person name="Moore B.S."/>
        </authorList>
    </citation>
    <scope>NUCLEOTIDE SEQUENCE [LARGE SCALE GENOMIC DNA]</scope>
    <source>
        <strain evidence="2 3">12B1</strain>
    </source>
</reference>
<accession>A0AB34J6M9</accession>
<evidence type="ECO:0000256" key="1">
    <source>
        <dbReference type="SAM" id="MobiDB-lite"/>
    </source>
</evidence>
<evidence type="ECO:0000313" key="3">
    <source>
        <dbReference type="Proteomes" id="UP001515480"/>
    </source>
</evidence>
<feature type="compositionally biased region" description="Low complexity" evidence="1">
    <location>
        <begin position="76"/>
        <end position="85"/>
    </location>
</feature>
<gene>
    <name evidence="2" type="ORF">AB1Y20_004091</name>
</gene>
<evidence type="ECO:0008006" key="4">
    <source>
        <dbReference type="Google" id="ProtNLM"/>
    </source>
</evidence>
<protein>
    <recommendedName>
        <fullName evidence="4">DUF4378 domain-containing protein</fullName>
    </recommendedName>
</protein>
<sequence length="384" mass="41234">MEDPAHASRSSPRAPGAGGGSAARHRTVRYEWDGSPSPTGSPQRTPHDEMLSRASSPGKGWRDAKLTIATPPSPSSKPATRPTTPHDSPRKSPGPPSFRRTPSGRAVSWTEDDLRGWFEQKLESFAEQASAARAEMDARQLAQQRTLEELLARLEGGGGVEGGAPSTDSVEAMRALADELWAGETGWHAASKQVGSQADSRKRMELHSALQLLQQVEREREEMRLRWFGGGGEAVNPLQGGARAWREGEGKEPWRQQDSVSSSWEGRRAAAAQGGVVWVPDGPLDADGAAPSGGIGAASRGGACEYGEAPWHGGAAKRQYEASLEESGLPEPWSLVERLADEVLEDVLQELLTPLAERNCAESMYVACNEAVEMVAEAEFAREA</sequence>
<dbReference type="EMBL" id="JBGBPQ010000012">
    <property type="protein sequence ID" value="KAL1515023.1"/>
    <property type="molecule type" value="Genomic_DNA"/>
</dbReference>
<comment type="caution">
    <text evidence="2">The sequence shown here is derived from an EMBL/GenBank/DDBJ whole genome shotgun (WGS) entry which is preliminary data.</text>
</comment>
<proteinExistence type="predicted"/>
<evidence type="ECO:0000313" key="2">
    <source>
        <dbReference type="EMBL" id="KAL1515023.1"/>
    </source>
</evidence>
<keyword evidence="3" id="KW-1185">Reference proteome</keyword>
<dbReference type="Proteomes" id="UP001515480">
    <property type="component" value="Unassembled WGS sequence"/>
</dbReference>
<dbReference type="AlphaFoldDB" id="A0AB34J6M9"/>
<feature type="region of interest" description="Disordered" evidence="1">
    <location>
        <begin position="1"/>
        <end position="107"/>
    </location>
</feature>